<dbReference type="AlphaFoldDB" id="Q254J8"/>
<dbReference type="eggNOG" id="COG3202">
    <property type="taxonomic scope" value="Bacteria"/>
</dbReference>
<dbReference type="SUPFAM" id="SSF48371">
    <property type="entry name" value="ARM repeat"/>
    <property type="match status" value="1"/>
</dbReference>
<dbReference type="InterPro" id="IPR036259">
    <property type="entry name" value="MFS_trans_sf"/>
</dbReference>
<dbReference type="EMBL" id="AP006861">
    <property type="protein sequence ID" value="BAE81290.1"/>
    <property type="molecule type" value="Genomic_DNA"/>
</dbReference>
<accession>Q254J8</accession>
<dbReference type="Gene3D" id="1.25.10.10">
    <property type="entry name" value="Leucine-rich Repeat Variant"/>
    <property type="match status" value="1"/>
</dbReference>
<protein>
    <recommendedName>
        <fullName evidence="5">Lipoprotein</fullName>
    </recommendedName>
</protein>
<feature type="transmembrane region" description="Helical" evidence="2">
    <location>
        <begin position="20"/>
        <end position="44"/>
    </location>
</feature>
<dbReference type="InterPro" id="IPR011989">
    <property type="entry name" value="ARM-like"/>
</dbReference>
<feature type="transmembrane region" description="Helical" evidence="2">
    <location>
        <begin position="56"/>
        <end position="76"/>
    </location>
</feature>
<evidence type="ECO:0000313" key="3">
    <source>
        <dbReference type="EMBL" id="BAE81290.1"/>
    </source>
</evidence>
<dbReference type="Proteomes" id="UP000001260">
    <property type="component" value="Chromosome"/>
</dbReference>
<feature type="transmembrane region" description="Helical" evidence="2">
    <location>
        <begin position="232"/>
        <end position="254"/>
    </location>
</feature>
<feature type="transmembrane region" description="Helical" evidence="2">
    <location>
        <begin position="179"/>
        <end position="197"/>
    </location>
</feature>
<dbReference type="STRING" id="264202.gene:10544343"/>
<gene>
    <name evidence="3" type="ordered locus">CF0518</name>
</gene>
<proteinExistence type="predicted"/>
<evidence type="ECO:0000313" key="4">
    <source>
        <dbReference type="Proteomes" id="UP000001260"/>
    </source>
</evidence>
<reference evidence="3 4" key="1">
    <citation type="journal article" date="2006" name="DNA Res.">
        <title>Genome sequence of the cat pathogen, Chlamydophila felis.</title>
        <authorList>
            <person name="Azuma Y."/>
            <person name="Hirakawa H."/>
            <person name="Yamashita A."/>
            <person name="Cai Y."/>
            <person name="Rahman M.A."/>
            <person name="Suzuki H."/>
            <person name="Mitaku S."/>
            <person name="Toh H."/>
            <person name="Goto S."/>
            <person name="Murakami T."/>
            <person name="Sugi K."/>
            <person name="Hayashi H."/>
            <person name="Fukushi H."/>
            <person name="Hattori M."/>
            <person name="Kuhara S."/>
            <person name="Shirai M."/>
        </authorList>
    </citation>
    <scope>NUCLEOTIDE SEQUENCE [LARGE SCALE GENOMIC DNA]</scope>
    <source>
        <strain evidence="3 4">Fe/C-56</strain>
    </source>
</reference>
<feature type="transmembrane region" description="Helical" evidence="2">
    <location>
        <begin position="85"/>
        <end position="106"/>
    </location>
</feature>
<feature type="transmembrane region" description="Helical" evidence="2">
    <location>
        <begin position="149"/>
        <end position="167"/>
    </location>
</feature>
<dbReference type="KEGG" id="cfe:BAE81290.1"/>
<feature type="transmembrane region" description="Helical" evidence="2">
    <location>
        <begin position="388"/>
        <end position="407"/>
    </location>
</feature>
<evidence type="ECO:0000256" key="2">
    <source>
        <dbReference type="SAM" id="Phobius"/>
    </source>
</evidence>
<keyword evidence="2" id="KW-0472">Membrane</keyword>
<feature type="transmembrane region" description="Helical" evidence="2">
    <location>
        <begin position="118"/>
        <end position="137"/>
    </location>
</feature>
<dbReference type="InterPro" id="IPR016024">
    <property type="entry name" value="ARM-type_fold"/>
</dbReference>
<feature type="transmembrane region" description="Helical" evidence="2">
    <location>
        <begin position="274"/>
        <end position="293"/>
    </location>
</feature>
<feature type="region of interest" description="Disordered" evidence="1">
    <location>
        <begin position="893"/>
        <end position="917"/>
    </location>
</feature>
<keyword evidence="4" id="KW-1185">Reference proteome</keyword>
<dbReference type="OrthoDB" id="7441479at2"/>
<evidence type="ECO:0008006" key="5">
    <source>
        <dbReference type="Google" id="ProtNLM"/>
    </source>
</evidence>
<dbReference type="RefSeq" id="WP_011458070.1">
    <property type="nucleotide sequence ID" value="NC_007899.1"/>
</dbReference>
<keyword evidence="2" id="KW-0812">Transmembrane</keyword>
<organism evidence="3 4">
    <name type="scientific">Chlamydia felis (strain Fe/C-56)</name>
    <name type="common">Chlamydophila felis</name>
    <dbReference type="NCBI Taxonomy" id="264202"/>
    <lineage>
        <taxon>Bacteria</taxon>
        <taxon>Pseudomonadati</taxon>
        <taxon>Chlamydiota</taxon>
        <taxon>Chlamydiia</taxon>
        <taxon>Chlamydiales</taxon>
        <taxon>Chlamydiaceae</taxon>
        <taxon>Chlamydia/Chlamydophila group</taxon>
        <taxon>Chlamydia</taxon>
    </lineage>
</organism>
<dbReference type="HOGENOM" id="CLU_014264_0_0_0"/>
<evidence type="ECO:0000256" key="1">
    <source>
        <dbReference type="SAM" id="MobiDB-lite"/>
    </source>
</evidence>
<sequence length="925" mass="105791">MRKALRLLLNLHHGEERRAFLFLILGLIWGIGCYGSLALSEGLFLENVGTEGLPSFYLGSSSILCLFSSLILYNLFKKRVSPKTLFLIPITSMIACNLYLLCYAATCAEIPPTPLLIYRMLSWNLIILAYTNFWGFVDQFFNLQDAKRHFSVFNAIIFLGDAIGSGIVNRIQYIGIERILILLIVILLCCFPLVHYVSKTLKELSEDHDHFLDTGHPPSISKAFKLCLKDSYTFYLLCFYFLMQLLAIATEFNYLKIFEEHFADKNTYELTAHITKWSSWISLTNMCFALFAYSRIVKNIGVNNIILFAPLCFTSLFLCWSCKTSVGIATIGMVAREGLTYALDDNNLQLLIYGVPNRIRNQIRIGIECFIEPIGMFTWALVCFTTSAQYKVCLIISIITVVLAYLLRSYYAKAILRNLSSQAIYLKKTMVEWIKAMTLKEKRQTELLLLSHLKHQHERHQILAFQHLLNLGSRSVLPSLLSHMNKLSLPSKLKTMEMLKNSLWAKDFLTLELLKRWSSTTPHPSIATGIHLYFAKHDLLEISDISEDLYDDPGDRLLAAILTVRRQEITGQYRDIADSRLKELLSSPDLQVVSIGLSILTLEKNPDNFPFLMEFLDNASHEIFIQTCKALQASVKASHKPYCKRLIQILKHHVHNEEACYYLLKTIAVILDVSLVKEFLITTSLLKSSSRKYAESIILDLPKETASSLLQILSDNNVHNRCRILAAKALCKIDNKLFKKHAYRIVKAKALKAIFYDYHKNYIQKSYPKYNLSLLVNTLESNYQSEVNFMFEFLGILGSIEHSDILIRALTGKNKKAKAQALESLEKSCEDYLFSLLDPFINDTGNRSEKYYLKCGVIPLTLKELLNMMENSPSYLSKLTSRQLKEELASCDADFQPTPPYSTLDEENENHNQNDSTSLVHFFTI</sequence>
<dbReference type="SUPFAM" id="SSF103473">
    <property type="entry name" value="MFS general substrate transporter"/>
    <property type="match status" value="1"/>
</dbReference>
<dbReference type="PROSITE" id="PS51257">
    <property type="entry name" value="PROKAR_LIPOPROTEIN"/>
    <property type="match status" value="1"/>
</dbReference>
<feature type="transmembrane region" description="Helical" evidence="2">
    <location>
        <begin position="305"/>
        <end position="335"/>
    </location>
</feature>
<name>Q254J8_CHLFF</name>
<keyword evidence="2" id="KW-1133">Transmembrane helix</keyword>